<comment type="caution">
    <text evidence="1">The sequence shown here is derived from an EMBL/GenBank/DDBJ whole genome shotgun (WGS) entry which is preliminary data.</text>
</comment>
<evidence type="ECO:0000313" key="2">
    <source>
        <dbReference type="Proteomes" id="UP000654670"/>
    </source>
</evidence>
<dbReference type="AlphaFoldDB" id="A0A917W116"/>
<organism evidence="1 2">
    <name type="scientific">Sporolactobacillus putidus</name>
    <dbReference type="NCBI Taxonomy" id="492735"/>
    <lineage>
        <taxon>Bacteria</taxon>
        <taxon>Bacillati</taxon>
        <taxon>Bacillota</taxon>
        <taxon>Bacilli</taxon>
        <taxon>Bacillales</taxon>
        <taxon>Sporolactobacillaceae</taxon>
        <taxon>Sporolactobacillus</taxon>
    </lineage>
</organism>
<dbReference type="RefSeq" id="WP_188802945.1">
    <property type="nucleotide sequence ID" value="NZ_BMOK01000007.1"/>
</dbReference>
<evidence type="ECO:0000313" key="1">
    <source>
        <dbReference type="EMBL" id="GGL55770.1"/>
    </source>
</evidence>
<gene>
    <name evidence="1" type="ORF">GCM10007968_19830</name>
</gene>
<name>A0A917W116_9BACL</name>
<reference evidence="1" key="1">
    <citation type="journal article" date="2014" name="Int. J. Syst. Evol. Microbiol.">
        <title>Complete genome sequence of Corynebacterium casei LMG S-19264T (=DSM 44701T), isolated from a smear-ripened cheese.</title>
        <authorList>
            <consortium name="US DOE Joint Genome Institute (JGI-PGF)"/>
            <person name="Walter F."/>
            <person name="Albersmeier A."/>
            <person name="Kalinowski J."/>
            <person name="Ruckert C."/>
        </authorList>
    </citation>
    <scope>NUCLEOTIDE SEQUENCE</scope>
    <source>
        <strain evidence="1">JCM 15325</strain>
    </source>
</reference>
<reference evidence="1" key="2">
    <citation type="submission" date="2020-09" db="EMBL/GenBank/DDBJ databases">
        <authorList>
            <person name="Sun Q."/>
            <person name="Ohkuma M."/>
        </authorList>
    </citation>
    <scope>NUCLEOTIDE SEQUENCE</scope>
    <source>
        <strain evidence="1">JCM 15325</strain>
    </source>
</reference>
<sequence>MYDDRDKDVRNYRKAIYYDGIHRYENGEREKSLSELTLREFDHICYGACYSANKQLLSAIMPRLKEIEEKESTLFKMIDNLLEDNREIYKQLEGVKAKLTGGIEKR</sequence>
<accession>A0A917W116</accession>
<proteinExistence type="predicted"/>
<dbReference type="Proteomes" id="UP000654670">
    <property type="component" value="Unassembled WGS sequence"/>
</dbReference>
<dbReference type="EMBL" id="BMOK01000007">
    <property type="protein sequence ID" value="GGL55770.1"/>
    <property type="molecule type" value="Genomic_DNA"/>
</dbReference>
<protein>
    <submittedName>
        <fullName evidence="1">Uncharacterized protein</fullName>
    </submittedName>
</protein>
<keyword evidence="2" id="KW-1185">Reference proteome</keyword>